<feature type="domain" description="Mab-21-like nucleotidyltransferase" evidence="12">
    <location>
        <begin position="67"/>
        <end position="260"/>
    </location>
</feature>
<dbReference type="GO" id="GO:0005525">
    <property type="term" value="F:GTP binding"/>
    <property type="evidence" value="ECO:0007669"/>
    <property type="project" value="UniProtKB-KW"/>
</dbReference>
<organism evidence="14 15">
    <name type="scientific">Phyllotreta striolata</name>
    <name type="common">Striped flea beetle</name>
    <name type="synonym">Crioceris striolata</name>
    <dbReference type="NCBI Taxonomy" id="444603"/>
    <lineage>
        <taxon>Eukaryota</taxon>
        <taxon>Metazoa</taxon>
        <taxon>Ecdysozoa</taxon>
        <taxon>Arthropoda</taxon>
        <taxon>Hexapoda</taxon>
        <taxon>Insecta</taxon>
        <taxon>Pterygota</taxon>
        <taxon>Neoptera</taxon>
        <taxon>Endopterygota</taxon>
        <taxon>Coleoptera</taxon>
        <taxon>Polyphaga</taxon>
        <taxon>Cucujiformia</taxon>
        <taxon>Chrysomeloidea</taxon>
        <taxon>Chrysomelidae</taxon>
        <taxon>Galerucinae</taxon>
        <taxon>Alticini</taxon>
        <taxon>Phyllotreta</taxon>
    </lineage>
</organism>
<feature type="domain" description="Mab-21-like HhH/H2TH-like" evidence="13">
    <location>
        <begin position="265"/>
        <end position="357"/>
    </location>
</feature>
<evidence type="ECO:0000256" key="2">
    <source>
        <dbReference type="ARBA" id="ARBA00001946"/>
    </source>
</evidence>
<evidence type="ECO:0000256" key="6">
    <source>
        <dbReference type="ARBA" id="ARBA00022723"/>
    </source>
</evidence>
<dbReference type="AlphaFoldDB" id="A0A9P0GT99"/>
<evidence type="ECO:0000256" key="1">
    <source>
        <dbReference type="ARBA" id="ARBA00001936"/>
    </source>
</evidence>
<dbReference type="SMART" id="SM01265">
    <property type="entry name" value="Mab-21"/>
    <property type="match status" value="1"/>
</dbReference>
<name>A0A9P0GT99_PHYSR</name>
<dbReference type="Gene3D" id="1.10.1410.40">
    <property type="match status" value="1"/>
</dbReference>
<reference evidence="14" key="1">
    <citation type="submission" date="2022-01" db="EMBL/GenBank/DDBJ databases">
        <authorList>
            <person name="King R."/>
        </authorList>
    </citation>
    <scope>NUCLEOTIDE SEQUENCE</scope>
</reference>
<dbReference type="GO" id="GO:0046872">
    <property type="term" value="F:metal ion binding"/>
    <property type="evidence" value="ECO:0007669"/>
    <property type="project" value="UniProtKB-KW"/>
</dbReference>
<keyword evidence="4" id="KW-0808">Transferase</keyword>
<keyword evidence="7" id="KW-0547">Nucleotide-binding</keyword>
<keyword evidence="5" id="KW-0548">Nucleotidyltransferase</keyword>
<dbReference type="InterPro" id="IPR046903">
    <property type="entry name" value="Mab-21-like_nuc_Trfase"/>
</dbReference>
<evidence type="ECO:0000313" key="15">
    <source>
        <dbReference type="Proteomes" id="UP001153712"/>
    </source>
</evidence>
<evidence type="ECO:0000256" key="3">
    <source>
        <dbReference type="ARBA" id="ARBA00008307"/>
    </source>
</evidence>
<dbReference type="GO" id="GO:0005524">
    <property type="term" value="F:ATP binding"/>
    <property type="evidence" value="ECO:0007669"/>
    <property type="project" value="UniProtKB-KW"/>
</dbReference>
<keyword evidence="8" id="KW-0067">ATP-binding</keyword>
<dbReference type="InterPro" id="IPR046906">
    <property type="entry name" value="Mab-21_HhH/H2TH-like"/>
</dbReference>
<comment type="similarity">
    <text evidence="3">Belongs to the mab-21 family.</text>
</comment>
<sequence length="389" mass="45925">MTNENIVKMEPMLQLINSNFVALAIEEVQENHFLYKLLDDIIDKMRVQNALFNKLFQKKFFGGSFWDRLKVGRPDEYDVHVQCKLHNFKCKLVPSDQPGWVNLKFEKQSNPHKKKNRRNQKPYYGIPGFHVLVNKDGYLDTEKVMLWFHQTLARVLKGKRSNRKRVCSITIGQQQFKMSVRRHGPAFTFAINTDSETNNLVHVDFVPAFLFEGWQFPDFGFRANPTTKEETFIVAKPVKGDIGTRYWQLSFQNQERELLADRGNLKPALRLLKKMRDKFNHYCIASFYLKNLILWELETRPEGFWEQPLSVVFIEVLQSYKNALENNSLPFYWYNGKKYNLFDSLSANQTKMISTKIGEVIIAMKKSPSDKKLAKFFLTRREYALFRSW</sequence>
<keyword evidence="6" id="KW-0479">Metal-binding</keyword>
<dbReference type="Pfam" id="PF20266">
    <property type="entry name" value="Mab-21_C"/>
    <property type="match status" value="1"/>
</dbReference>
<proteinExistence type="inferred from homology"/>
<evidence type="ECO:0000256" key="9">
    <source>
        <dbReference type="ARBA" id="ARBA00022842"/>
    </source>
</evidence>
<evidence type="ECO:0000256" key="4">
    <source>
        <dbReference type="ARBA" id="ARBA00022679"/>
    </source>
</evidence>
<evidence type="ECO:0000256" key="5">
    <source>
        <dbReference type="ARBA" id="ARBA00022695"/>
    </source>
</evidence>
<dbReference type="OrthoDB" id="6054650at2759"/>
<evidence type="ECO:0000313" key="14">
    <source>
        <dbReference type="EMBL" id="CAH1141363.1"/>
    </source>
</evidence>
<keyword evidence="15" id="KW-1185">Reference proteome</keyword>
<dbReference type="InterPro" id="IPR024810">
    <property type="entry name" value="MAB21L/cGLR"/>
</dbReference>
<dbReference type="Proteomes" id="UP001153712">
    <property type="component" value="Chromosome 1"/>
</dbReference>
<dbReference type="PANTHER" id="PTHR10656:SF42">
    <property type="entry name" value="CYCLIC GMP-AMP SYNTHASE-LIKE PROTEIN-RELATED"/>
    <property type="match status" value="1"/>
</dbReference>
<comment type="cofactor">
    <cofactor evidence="1">
        <name>Mn(2+)</name>
        <dbReference type="ChEBI" id="CHEBI:29035"/>
    </cofactor>
</comment>
<gene>
    <name evidence="14" type="ORF">PHYEVI_LOCUS940</name>
</gene>
<evidence type="ECO:0000259" key="12">
    <source>
        <dbReference type="Pfam" id="PF03281"/>
    </source>
</evidence>
<dbReference type="EMBL" id="OU900094">
    <property type="protein sequence ID" value="CAH1141363.1"/>
    <property type="molecule type" value="Genomic_DNA"/>
</dbReference>
<evidence type="ECO:0000256" key="11">
    <source>
        <dbReference type="ARBA" id="ARBA00023211"/>
    </source>
</evidence>
<protein>
    <submittedName>
        <fullName evidence="14">Uncharacterized protein</fullName>
    </submittedName>
</protein>
<keyword evidence="11" id="KW-0464">Manganese</keyword>
<evidence type="ECO:0000256" key="7">
    <source>
        <dbReference type="ARBA" id="ARBA00022741"/>
    </source>
</evidence>
<comment type="cofactor">
    <cofactor evidence="2">
        <name>Mg(2+)</name>
        <dbReference type="ChEBI" id="CHEBI:18420"/>
    </cofactor>
</comment>
<dbReference type="GO" id="GO:0016779">
    <property type="term" value="F:nucleotidyltransferase activity"/>
    <property type="evidence" value="ECO:0007669"/>
    <property type="project" value="UniProtKB-KW"/>
</dbReference>
<keyword evidence="10" id="KW-0342">GTP-binding</keyword>
<dbReference type="PANTHER" id="PTHR10656">
    <property type="entry name" value="CELL FATE DETERMINING PROTEIN MAB21-RELATED"/>
    <property type="match status" value="1"/>
</dbReference>
<keyword evidence="9" id="KW-0460">Magnesium</keyword>
<evidence type="ECO:0000259" key="13">
    <source>
        <dbReference type="Pfam" id="PF20266"/>
    </source>
</evidence>
<evidence type="ECO:0000256" key="10">
    <source>
        <dbReference type="ARBA" id="ARBA00023134"/>
    </source>
</evidence>
<dbReference type="Pfam" id="PF03281">
    <property type="entry name" value="Mab-21"/>
    <property type="match status" value="1"/>
</dbReference>
<evidence type="ECO:0000256" key="8">
    <source>
        <dbReference type="ARBA" id="ARBA00022840"/>
    </source>
</evidence>
<accession>A0A9P0GT99</accession>
<dbReference type="Gene3D" id="3.30.460.90">
    <property type="match status" value="1"/>
</dbReference>